<evidence type="ECO:0000313" key="1">
    <source>
        <dbReference type="EMBL" id="SEG09932.1"/>
    </source>
</evidence>
<gene>
    <name evidence="1" type="ORF">SAMN05216354_2757</name>
</gene>
<organism evidence="1 2">
    <name type="scientific">Xylanibacter ruminicola</name>
    <name type="common">Prevotella ruminicola</name>
    <dbReference type="NCBI Taxonomy" id="839"/>
    <lineage>
        <taxon>Bacteria</taxon>
        <taxon>Pseudomonadati</taxon>
        <taxon>Bacteroidota</taxon>
        <taxon>Bacteroidia</taxon>
        <taxon>Bacteroidales</taxon>
        <taxon>Prevotellaceae</taxon>
        <taxon>Xylanibacter</taxon>
    </lineage>
</organism>
<dbReference type="AlphaFoldDB" id="A0A1H5XDV4"/>
<protein>
    <submittedName>
        <fullName evidence="1">Helix-hairpin-helix motif-containing protein</fullName>
    </submittedName>
</protein>
<accession>A0A1H5XDV4</accession>
<dbReference type="SUPFAM" id="SSF47781">
    <property type="entry name" value="RuvA domain 2-like"/>
    <property type="match status" value="1"/>
</dbReference>
<dbReference type="RefSeq" id="WP_103916236.1">
    <property type="nucleotide sequence ID" value="NZ_FNUV01000009.1"/>
</dbReference>
<dbReference type="EMBL" id="FNUV01000009">
    <property type="protein sequence ID" value="SEG09932.1"/>
    <property type="molecule type" value="Genomic_DNA"/>
</dbReference>
<reference evidence="1 2" key="1">
    <citation type="submission" date="2016-10" db="EMBL/GenBank/DDBJ databases">
        <authorList>
            <person name="de Groot N.N."/>
        </authorList>
    </citation>
    <scope>NUCLEOTIDE SEQUENCE [LARGE SCALE GENOMIC DNA]</scope>
    <source>
        <strain evidence="1 2">AR32</strain>
    </source>
</reference>
<evidence type="ECO:0000313" key="2">
    <source>
        <dbReference type="Proteomes" id="UP000236735"/>
    </source>
</evidence>
<proteinExistence type="predicted"/>
<name>A0A1H5XDV4_XYLRU</name>
<sequence length="661" mass="76413">MKTLFISIMMIMPLGLQAQEGHVWERYLSEVMTVEDSESESWERTYDLLCELEQQPLNLNTVTREQLEELPFLTAQQIEDMMEYRYRYGAMKSVGELMMIRSLGEVQRRLLTYFIYVGDDASQRSPRLGDVLKYGRHELTATMRIPFYEREGDHEQYLGYPYRHWMRYQFSYGDYVKLGLVGAQDAGEPFFANRNKWGYDYYSSYLQLRNLGRLETLVLGNYRMSMGMGLVMNNGFGLGKIATLQNMGRSTNTLTAHSSRSNSYLQGMGATIRLSTAFRATAFLSYTPLDATLNKDSTARTILSSGYHRTETEMAKKHNLHALKTGGALRYEAHGLHLGVNALYVHLDRPLHPQRVSLYQRIYPYDQDFMNTSLDYGYVSHQLSLNGETALDKRGHIATINTFNIRLSDVLSMMALQRFYSYKYASLDAQSYSDGGRVQNESGVYLGLSWHPSPEFQVSAYTDYAYFAWAKYQVSQSSYSWDQLLQAAYTGKRWNLGVRYRLRMKQKDDKDKKTLNDRWEHRGRLSAEYATDFGLSCRTQLDGGYCAYSEGEWGGMVSESLSYTKDWLRLNIGAGYFHTDSYDSRVWLYEQGPLYAYSMNQFYGEGIRYWLMVRAKVAGNLMLTAKIGTTDYFDRDYIGSGYQQIDGSSQTDLDLQLRWII</sequence>
<dbReference type="InterPro" id="IPR010994">
    <property type="entry name" value="RuvA_2-like"/>
</dbReference>
<dbReference type="Proteomes" id="UP000236735">
    <property type="component" value="Unassembled WGS sequence"/>
</dbReference>